<organism evidence="2 3">
    <name type="scientific">Noviluteimonas lactosilytica</name>
    <dbReference type="NCBI Taxonomy" id="2888523"/>
    <lineage>
        <taxon>Bacteria</taxon>
        <taxon>Pseudomonadati</taxon>
        <taxon>Pseudomonadota</taxon>
        <taxon>Gammaproteobacteria</taxon>
        <taxon>Lysobacterales</taxon>
        <taxon>Lysobacteraceae</taxon>
        <taxon>Noviluteimonas</taxon>
    </lineage>
</organism>
<feature type="compositionally biased region" description="Basic and acidic residues" evidence="1">
    <location>
        <begin position="240"/>
        <end position="249"/>
    </location>
</feature>
<dbReference type="EMBL" id="JAJGAK010000001">
    <property type="protein sequence ID" value="MCC8362552.1"/>
    <property type="molecule type" value="Genomic_DNA"/>
</dbReference>
<reference evidence="2" key="1">
    <citation type="submission" date="2021-10" db="EMBL/GenBank/DDBJ databases">
        <authorList>
            <person name="Lyu M."/>
            <person name="Wang X."/>
            <person name="Meng X."/>
            <person name="Xu K."/>
        </authorList>
    </citation>
    <scope>NUCLEOTIDE SEQUENCE</scope>
    <source>
        <strain evidence="2">A6</strain>
    </source>
</reference>
<feature type="compositionally biased region" description="Low complexity" evidence="1">
    <location>
        <begin position="208"/>
        <end position="223"/>
    </location>
</feature>
<feature type="compositionally biased region" description="Low complexity" evidence="1">
    <location>
        <begin position="253"/>
        <end position="269"/>
    </location>
</feature>
<accession>A0ABS8JG64</accession>
<evidence type="ECO:0000313" key="2">
    <source>
        <dbReference type="EMBL" id="MCC8362552.1"/>
    </source>
</evidence>
<evidence type="ECO:0000256" key="1">
    <source>
        <dbReference type="SAM" id="MobiDB-lite"/>
    </source>
</evidence>
<gene>
    <name evidence="2" type="ORF">LK996_05630</name>
</gene>
<name>A0ABS8JG64_9GAMM</name>
<comment type="caution">
    <text evidence="2">The sequence shown here is derived from an EMBL/GenBank/DDBJ whole genome shotgun (WGS) entry which is preliminary data.</text>
</comment>
<dbReference type="RefSeq" id="WP_230526144.1">
    <property type="nucleotide sequence ID" value="NZ_JAJGAK010000001.1"/>
</dbReference>
<evidence type="ECO:0000313" key="3">
    <source>
        <dbReference type="Proteomes" id="UP001165293"/>
    </source>
</evidence>
<dbReference type="Proteomes" id="UP001165293">
    <property type="component" value="Unassembled WGS sequence"/>
</dbReference>
<sequence>MRIADAGPRTWLLATVAGWALFAWVLSLANMGGRIARLPDDPALVQALPAVPKAQAERIGPLTQYAEAAERPLFSEDRRPQPFSLQPQGEDDQAQQFDFILTSVLITPQVRMAIVQPAAGGESIRMKQDEAPAEAQGWRLIGVEPRSATFVGPQGEKTLQLRVFDGKGGSAPTRAAAPQPGAEVVMDQPVEMTDANEVPPPPPPPPTTQADPAAATATAPQQTGSSLESAPMTPEQQMDAIRKRIEQRRAQLRQEQQRQQQNQKPPAQQ</sequence>
<feature type="region of interest" description="Disordered" evidence="1">
    <location>
        <begin position="193"/>
        <end position="269"/>
    </location>
</feature>
<protein>
    <submittedName>
        <fullName evidence="2">General secretion pathway protein GspN</fullName>
    </submittedName>
</protein>
<feature type="compositionally biased region" description="Pro residues" evidence="1">
    <location>
        <begin position="198"/>
        <end position="207"/>
    </location>
</feature>
<proteinExistence type="predicted"/>
<keyword evidence="3" id="KW-1185">Reference proteome</keyword>